<dbReference type="OrthoDB" id="5429716at2759"/>
<feature type="region of interest" description="Disordered" evidence="5">
    <location>
        <begin position="313"/>
        <end position="351"/>
    </location>
</feature>
<dbReference type="PANTHER" id="PTHR15549">
    <property type="entry name" value="PAIRED IMMUNOGLOBULIN-LIKE TYPE 2 RECEPTOR"/>
    <property type="match status" value="1"/>
</dbReference>
<feature type="transmembrane region" description="Helical" evidence="6">
    <location>
        <begin position="281"/>
        <end position="302"/>
    </location>
</feature>
<dbReference type="AlphaFoldDB" id="A0A162KHE6"/>
<evidence type="ECO:0000313" key="7">
    <source>
        <dbReference type="EMBL" id="OAA82502.1"/>
    </source>
</evidence>
<reference evidence="7 8" key="1">
    <citation type="journal article" date="2016" name="Genome Biol. Evol.">
        <title>Divergent and convergent evolution of fungal pathogenicity.</title>
        <authorList>
            <person name="Shang Y."/>
            <person name="Xiao G."/>
            <person name="Zheng P."/>
            <person name="Cen K."/>
            <person name="Zhan S."/>
            <person name="Wang C."/>
        </authorList>
    </citation>
    <scope>NUCLEOTIDE SEQUENCE [LARGE SCALE GENOMIC DNA]</scope>
    <source>
        <strain evidence="7 8">RCEF 1005</strain>
    </source>
</reference>
<protein>
    <submittedName>
        <fullName evidence="7">Uncharacterized protein</fullName>
    </submittedName>
</protein>
<evidence type="ECO:0000256" key="3">
    <source>
        <dbReference type="ARBA" id="ARBA00022989"/>
    </source>
</evidence>
<evidence type="ECO:0000313" key="8">
    <source>
        <dbReference type="Proteomes" id="UP000076881"/>
    </source>
</evidence>
<feature type="region of interest" description="Disordered" evidence="5">
    <location>
        <begin position="240"/>
        <end position="277"/>
    </location>
</feature>
<comment type="subcellular location">
    <subcellularLocation>
        <location evidence="1">Membrane</location>
        <topology evidence="1">Single-pass membrane protein</topology>
    </subcellularLocation>
</comment>
<evidence type="ECO:0000256" key="1">
    <source>
        <dbReference type="ARBA" id="ARBA00004167"/>
    </source>
</evidence>
<dbReference type="InterPro" id="IPR051694">
    <property type="entry name" value="Immunoregulatory_rcpt-like"/>
</dbReference>
<proteinExistence type="predicted"/>
<dbReference type="GO" id="GO:0016020">
    <property type="term" value="C:membrane"/>
    <property type="evidence" value="ECO:0007669"/>
    <property type="project" value="UniProtKB-SubCell"/>
</dbReference>
<keyword evidence="4 6" id="KW-0472">Membrane</keyword>
<keyword evidence="8" id="KW-1185">Reference proteome</keyword>
<evidence type="ECO:0000256" key="4">
    <source>
        <dbReference type="ARBA" id="ARBA00023136"/>
    </source>
</evidence>
<dbReference type="Proteomes" id="UP000076881">
    <property type="component" value="Unassembled WGS sequence"/>
</dbReference>
<evidence type="ECO:0000256" key="5">
    <source>
        <dbReference type="SAM" id="MobiDB-lite"/>
    </source>
</evidence>
<accession>A0A162KHE6</accession>
<feature type="compositionally biased region" description="Low complexity" evidence="5">
    <location>
        <begin position="242"/>
        <end position="273"/>
    </location>
</feature>
<dbReference type="STRING" id="1081108.A0A162KHE6"/>
<comment type="caution">
    <text evidence="7">The sequence shown here is derived from an EMBL/GenBank/DDBJ whole genome shotgun (WGS) entry which is preliminary data.</text>
</comment>
<organism evidence="7 8">
    <name type="scientific">Akanthomyces lecanii RCEF 1005</name>
    <dbReference type="NCBI Taxonomy" id="1081108"/>
    <lineage>
        <taxon>Eukaryota</taxon>
        <taxon>Fungi</taxon>
        <taxon>Dikarya</taxon>
        <taxon>Ascomycota</taxon>
        <taxon>Pezizomycotina</taxon>
        <taxon>Sordariomycetes</taxon>
        <taxon>Hypocreomycetidae</taxon>
        <taxon>Hypocreales</taxon>
        <taxon>Cordycipitaceae</taxon>
        <taxon>Akanthomyces</taxon>
        <taxon>Cordyceps confragosa</taxon>
    </lineage>
</organism>
<sequence length="411" mass="43040">MQRATVTADGFARETSSPTRIAQRDVRYPTANLGSLNPTFTPPSSCASLTVGYVGHYKGPARIITFDYGNACDALSSRGLDPSCYPPRFAAAFNNLNENAEPSDNIYPVLSPASSCPAGYVSACGFTRLASSSTTTAASDDADSTALGVTANAGFESMMGQLLGPTQTAVGCCPSGYACFESRPYHCISQPSMGGIITADANSFCTSHKTDIQEFTAVSSTDSIYVDAPCIVLVQDQPRTEPATATPSSTPSTSSTSSTSQTASSQTTVSSSSDLSTGGKAAIGVCVPLFAIFLGLAVFMFLRRRRPRRHIAGASADSDNAAVTAMSEAPANDDKAEMDGSDPRQSTVMESPYERGVSVLSDRSVTPSQSVISASRTSELYGSMPLPRLHEDVMELPADTTKPVVRKPVPE</sequence>
<dbReference type="EMBL" id="AZHF01000001">
    <property type="protein sequence ID" value="OAA82502.1"/>
    <property type="molecule type" value="Genomic_DNA"/>
</dbReference>
<keyword evidence="3 6" id="KW-1133">Transmembrane helix</keyword>
<evidence type="ECO:0000256" key="6">
    <source>
        <dbReference type="SAM" id="Phobius"/>
    </source>
</evidence>
<name>A0A162KHE6_CORDF</name>
<dbReference type="GO" id="GO:0071944">
    <property type="term" value="C:cell periphery"/>
    <property type="evidence" value="ECO:0007669"/>
    <property type="project" value="UniProtKB-ARBA"/>
</dbReference>
<evidence type="ECO:0000256" key="2">
    <source>
        <dbReference type="ARBA" id="ARBA00022692"/>
    </source>
</evidence>
<keyword evidence="2 6" id="KW-0812">Transmembrane</keyword>
<dbReference type="PANTHER" id="PTHR15549:SF6">
    <property type="entry name" value="MID2 DOMAIN-CONTAINING PROTEIN"/>
    <property type="match status" value="1"/>
</dbReference>
<feature type="compositionally biased region" description="Basic and acidic residues" evidence="5">
    <location>
        <begin position="332"/>
        <end position="342"/>
    </location>
</feature>
<gene>
    <name evidence="7" type="ORF">LEL_02047</name>
</gene>